<gene>
    <name evidence="12" type="ORF">CDAUBV1_LOCUS7271</name>
</gene>
<evidence type="ECO:0000256" key="8">
    <source>
        <dbReference type="SAM" id="MobiDB-lite"/>
    </source>
</evidence>
<dbReference type="CDD" id="cd03567">
    <property type="entry name" value="VHS_GGA_metazoan"/>
    <property type="match status" value="1"/>
</dbReference>
<dbReference type="Pfam" id="PF18308">
    <property type="entry name" value="GGA_N-GAT"/>
    <property type="match status" value="1"/>
</dbReference>
<keyword evidence="4" id="KW-0813">Transport</keyword>
<evidence type="ECO:0000256" key="2">
    <source>
        <dbReference type="ARBA" id="ARBA00004412"/>
    </source>
</evidence>
<dbReference type="GO" id="GO:0006886">
    <property type="term" value="P:intracellular protein transport"/>
    <property type="evidence" value="ECO:0007669"/>
    <property type="project" value="InterPro"/>
</dbReference>
<feature type="region of interest" description="Disordered" evidence="8">
    <location>
        <begin position="340"/>
        <end position="367"/>
    </location>
</feature>
<feature type="domain" description="GAT" evidence="11">
    <location>
        <begin position="167"/>
        <end position="295"/>
    </location>
</feature>
<dbReference type="Gene3D" id="1.25.40.90">
    <property type="match status" value="1"/>
</dbReference>
<dbReference type="SMART" id="SM00288">
    <property type="entry name" value="VHS"/>
    <property type="match status" value="1"/>
</dbReference>
<evidence type="ECO:0000256" key="1">
    <source>
        <dbReference type="ARBA" id="ARBA00004150"/>
    </source>
</evidence>
<keyword evidence="5" id="KW-0832">Ubl conjugation</keyword>
<dbReference type="PROSITE" id="PS50909">
    <property type="entry name" value="GAT"/>
    <property type="match status" value="1"/>
</dbReference>
<feature type="region of interest" description="Disordered" evidence="8">
    <location>
        <begin position="400"/>
        <end position="426"/>
    </location>
</feature>
<name>A0AAV2TCC1_CALDB</name>
<dbReference type="AlphaFoldDB" id="A0AAV2TCC1"/>
<dbReference type="PANTHER" id="PTHR45905">
    <property type="entry name" value="GOLGI-LOCALIZED, GAMMA-ADAPTIN EAR CONTAINING, ARF BINDING PROTEIN"/>
    <property type="match status" value="1"/>
</dbReference>
<comment type="subcellular location">
    <subcellularLocation>
        <location evidence="2">Early endosome</location>
    </subcellularLocation>
    <subcellularLocation>
        <location evidence="1">Golgi apparatus</location>
        <location evidence="1">trans-Golgi network membrane</location>
        <topology evidence="1">Peripheral membrane protein</topology>
    </subcellularLocation>
</comment>
<dbReference type="PANTHER" id="PTHR45905:SF1">
    <property type="entry name" value="GOLGI-LOCALIZED, GAMMA-ADAPTIN EAR CONTAINING, ARF BINDING PROTEIN"/>
    <property type="match status" value="1"/>
</dbReference>
<dbReference type="InterPro" id="IPR038425">
    <property type="entry name" value="GAT_sf"/>
</dbReference>
<dbReference type="SUPFAM" id="SSF49348">
    <property type="entry name" value="Clathrin adaptor appendage domain"/>
    <property type="match status" value="1"/>
</dbReference>
<dbReference type="GO" id="GO:0005769">
    <property type="term" value="C:early endosome"/>
    <property type="evidence" value="ECO:0007669"/>
    <property type="project" value="UniProtKB-SubCell"/>
</dbReference>
<protein>
    <recommendedName>
        <fullName evidence="14">ADP-ribosylation factor-binding protein GGA1</fullName>
    </recommendedName>
</protein>
<feature type="compositionally biased region" description="Polar residues" evidence="8">
    <location>
        <begin position="348"/>
        <end position="364"/>
    </location>
</feature>
<dbReference type="GO" id="GO:0005802">
    <property type="term" value="C:trans-Golgi network"/>
    <property type="evidence" value="ECO:0007669"/>
    <property type="project" value="InterPro"/>
</dbReference>
<dbReference type="GO" id="GO:0043130">
    <property type="term" value="F:ubiquitin binding"/>
    <property type="evidence" value="ECO:0007669"/>
    <property type="project" value="InterPro"/>
</dbReference>
<evidence type="ECO:0000256" key="5">
    <source>
        <dbReference type="ARBA" id="ARBA00022843"/>
    </source>
</evidence>
<feature type="domain" description="VHS" evidence="9">
    <location>
        <begin position="11"/>
        <end position="142"/>
    </location>
</feature>
<dbReference type="Gene3D" id="1.20.5.170">
    <property type="match status" value="1"/>
</dbReference>
<sequence length="670" mass="73593">MSVLENLLNQAINPSSEHYNSDTLRLIVELINNEPSGPSVALRLLAHKIQSPQEREALNALSLLETIANQCNPSFISELGKFKFLNEIVKILSPKYLGEQTTSAVKTRCAQLLYRWQRDFSAKEPKFADAYKMLCEQGIINPDTINHSSSGLSNVAGRQQRPDIFDRNKQSARLAKLLRSRNPADIQEANRIIKSIVEEDQERMEKVTQRSTEMETLKNNTLLLEEMTSTFERGDASSVELELMDELAQNIRRARPLLYSFSLTHDENDIQTLTEIATLCDNASTALAVYEEKLKHKATKKTDSFGTALDSLNGESSAPKTSPPDLLSQDLLQLGIDDTQLPEPITKSRVTSSPSNSNLPSCTGNLDKGRYDDLRDIFSNLSGHPPVSTQSTVSTMLSSNAMPIKGSPARSPSLPASRLPKPPEPKPDVFNELDSLGRRMLGLAACDGLRCQPSLITNLKDNGKEISHKGEAKNSPDQVNKVVKESHQTIVSSAISLSEALPDPTSFTAPTPTVTATETPPSSHNPPDLSALVVQLSEIQPHPKISKPQILYPSTAQSEPGVQLALHYAANQPAPDVVVFVAVVTSHSRLPMKDLNLRFGVHKPLHLRQLDQSGNSLPAYSPFLPSGAINQVVLLYDPLHESVFNLKFQLSFSLDDDDMLESGTVELPAI</sequence>
<dbReference type="SUPFAM" id="SSF89009">
    <property type="entry name" value="GAT-like domain"/>
    <property type="match status" value="1"/>
</dbReference>
<dbReference type="GO" id="GO:0035091">
    <property type="term" value="F:phosphatidylinositol binding"/>
    <property type="evidence" value="ECO:0007669"/>
    <property type="project" value="InterPro"/>
</dbReference>
<dbReference type="PROSITE" id="PS50179">
    <property type="entry name" value="VHS"/>
    <property type="match status" value="1"/>
</dbReference>
<evidence type="ECO:0000256" key="6">
    <source>
        <dbReference type="ARBA" id="ARBA00022927"/>
    </source>
</evidence>
<dbReference type="InterPro" id="IPR027422">
    <property type="entry name" value="GGA1-3"/>
</dbReference>
<comment type="similarity">
    <text evidence="3">Belongs to the GGA protein family.</text>
</comment>
<dbReference type="SUPFAM" id="SSF48464">
    <property type="entry name" value="ENTH/VHS domain"/>
    <property type="match status" value="1"/>
</dbReference>
<proteinExistence type="inferred from homology"/>
<evidence type="ECO:0000259" key="9">
    <source>
        <dbReference type="PROSITE" id="PS50179"/>
    </source>
</evidence>
<dbReference type="GO" id="GO:0031267">
    <property type="term" value="F:small GTPase binding"/>
    <property type="evidence" value="ECO:0007669"/>
    <property type="project" value="InterPro"/>
</dbReference>
<dbReference type="Proteomes" id="UP001497525">
    <property type="component" value="Unassembled WGS sequence"/>
</dbReference>
<reference evidence="12" key="1">
    <citation type="submission" date="2024-06" db="EMBL/GenBank/DDBJ databases">
        <authorList>
            <person name="Liu X."/>
            <person name="Lenzi L."/>
            <person name="Haldenby T S."/>
            <person name="Uol C."/>
        </authorList>
    </citation>
    <scope>NUCLEOTIDE SEQUENCE</scope>
</reference>
<dbReference type="InterPro" id="IPR008942">
    <property type="entry name" value="ENTH_VHS"/>
</dbReference>
<dbReference type="Gene3D" id="1.20.58.160">
    <property type="match status" value="1"/>
</dbReference>
<dbReference type="GO" id="GO:0034394">
    <property type="term" value="P:protein localization to cell surface"/>
    <property type="evidence" value="ECO:0007669"/>
    <property type="project" value="TreeGrafter"/>
</dbReference>
<dbReference type="Pfam" id="PF00790">
    <property type="entry name" value="VHS"/>
    <property type="match status" value="1"/>
</dbReference>
<feature type="domain" description="GAE" evidence="10">
    <location>
        <begin position="549"/>
        <end position="669"/>
    </location>
</feature>
<evidence type="ECO:0000256" key="3">
    <source>
        <dbReference type="ARBA" id="ARBA00008099"/>
    </source>
</evidence>
<dbReference type="InterPro" id="IPR002014">
    <property type="entry name" value="VHS_dom"/>
</dbReference>
<dbReference type="InterPro" id="IPR008153">
    <property type="entry name" value="GAE_dom"/>
</dbReference>
<dbReference type="EMBL" id="CAXLJL010000170">
    <property type="protein sequence ID" value="CAL5134040.1"/>
    <property type="molecule type" value="Genomic_DNA"/>
</dbReference>
<dbReference type="GO" id="GO:0006893">
    <property type="term" value="P:Golgi to plasma membrane transport"/>
    <property type="evidence" value="ECO:0007669"/>
    <property type="project" value="TreeGrafter"/>
</dbReference>
<keyword evidence="6" id="KW-0653">Protein transport</keyword>
<evidence type="ECO:0008006" key="14">
    <source>
        <dbReference type="Google" id="ProtNLM"/>
    </source>
</evidence>
<dbReference type="InterPro" id="IPR041198">
    <property type="entry name" value="GGA_N-GAT"/>
</dbReference>
<evidence type="ECO:0000256" key="7">
    <source>
        <dbReference type="ARBA" id="ARBA00023136"/>
    </source>
</evidence>
<accession>A0AAV2TCC1</accession>
<evidence type="ECO:0000259" key="10">
    <source>
        <dbReference type="PROSITE" id="PS50180"/>
    </source>
</evidence>
<dbReference type="InterPro" id="IPR004152">
    <property type="entry name" value="GAT_dom"/>
</dbReference>
<comment type="caution">
    <text evidence="12">The sequence shown here is derived from an EMBL/GenBank/DDBJ whole genome shotgun (WGS) entry which is preliminary data.</text>
</comment>
<dbReference type="Gene3D" id="2.60.40.1230">
    <property type="match status" value="1"/>
</dbReference>
<keyword evidence="7" id="KW-0472">Membrane</keyword>
<organism evidence="12 13">
    <name type="scientific">Calicophoron daubneyi</name>
    <name type="common">Rumen fluke</name>
    <name type="synonym">Paramphistomum daubneyi</name>
    <dbReference type="NCBI Taxonomy" id="300641"/>
    <lineage>
        <taxon>Eukaryota</taxon>
        <taxon>Metazoa</taxon>
        <taxon>Spiralia</taxon>
        <taxon>Lophotrochozoa</taxon>
        <taxon>Platyhelminthes</taxon>
        <taxon>Trematoda</taxon>
        <taxon>Digenea</taxon>
        <taxon>Plagiorchiida</taxon>
        <taxon>Pronocephalata</taxon>
        <taxon>Paramphistomoidea</taxon>
        <taxon>Paramphistomidae</taxon>
        <taxon>Calicophoron</taxon>
    </lineage>
</organism>
<evidence type="ECO:0000259" key="11">
    <source>
        <dbReference type="PROSITE" id="PS50909"/>
    </source>
</evidence>
<feature type="region of interest" description="Disordered" evidence="8">
    <location>
        <begin position="501"/>
        <end position="525"/>
    </location>
</feature>
<evidence type="ECO:0000256" key="4">
    <source>
        <dbReference type="ARBA" id="ARBA00022448"/>
    </source>
</evidence>
<feature type="compositionally biased region" description="Low complexity" evidence="8">
    <location>
        <begin position="504"/>
        <end position="522"/>
    </location>
</feature>
<dbReference type="PROSITE" id="PS50180">
    <property type="entry name" value="GAE"/>
    <property type="match status" value="1"/>
</dbReference>
<dbReference type="InterPro" id="IPR013041">
    <property type="entry name" value="Clathrin_app_Ig-like_sf"/>
</dbReference>
<feature type="compositionally biased region" description="Low complexity" evidence="8">
    <location>
        <begin position="407"/>
        <end position="419"/>
    </location>
</feature>
<evidence type="ECO:0000313" key="12">
    <source>
        <dbReference type="EMBL" id="CAL5134040.1"/>
    </source>
</evidence>
<evidence type="ECO:0000313" key="13">
    <source>
        <dbReference type="Proteomes" id="UP001497525"/>
    </source>
</evidence>